<evidence type="ECO:0000313" key="9">
    <source>
        <dbReference type="EMBL" id="KAJ9696522.1"/>
    </source>
</evidence>
<dbReference type="InterPro" id="IPR035513">
    <property type="entry name" value="Invertase/methylesterase_inhib"/>
</dbReference>
<proteinExistence type="inferred from homology"/>
<dbReference type="NCBIfam" id="TIGR01614">
    <property type="entry name" value="PME_inhib"/>
    <property type="match status" value="1"/>
</dbReference>
<comment type="caution">
    <text evidence="9">The sequence shown here is derived from an EMBL/GenBank/DDBJ whole genome shotgun (WGS) entry which is preliminary data.</text>
</comment>
<evidence type="ECO:0000256" key="2">
    <source>
        <dbReference type="ARBA" id="ARBA00022523"/>
    </source>
</evidence>
<evidence type="ECO:0000256" key="6">
    <source>
        <dbReference type="ARBA" id="ARBA00038471"/>
    </source>
</evidence>
<evidence type="ECO:0000256" key="1">
    <source>
        <dbReference type="ARBA" id="ARBA00004271"/>
    </source>
</evidence>
<dbReference type="PANTHER" id="PTHR31080">
    <property type="entry name" value="PECTINESTERASE INHIBITOR-LIKE"/>
    <property type="match status" value="1"/>
</dbReference>
<dbReference type="Gene3D" id="1.20.140.40">
    <property type="entry name" value="Invertase/pectin methylesterase inhibitor family protein"/>
    <property type="match status" value="1"/>
</dbReference>
<dbReference type="SMART" id="SM00856">
    <property type="entry name" value="PMEI"/>
    <property type="match status" value="1"/>
</dbReference>
<comment type="similarity">
    <text evidence="6">Belongs to the PMEI family.</text>
</comment>
<reference evidence="9 10" key="1">
    <citation type="journal article" date="2023" name="BMC Biotechnol.">
        <title>Vitis rotundifolia cv Carlos genome sequencing.</title>
        <authorList>
            <person name="Huff M."/>
            <person name="Hulse-Kemp A."/>
            <person name="Scheffler B."/>
            <person name="Youngblood R."/>
            <person name="Simpson S."/>
            <person name="Babiker E."/>
            <person name="Staton M."/>
        </authorList>
    </citation>
    <scope>NUCLEOTIDE SEQUENCE [LARGE SCALE GENOMIC DNA]</scope>
    <source>
        <tissue evidence="9">Leaf</tissue>
    </source>
</reference>
<dbReference type="CDD" id="cd15798">
    <property type="entry name" value="PMEI-like_3"/>
    <property type="match status" value="1"/>
</dbReference>
<comment type="subcellular location">
    <subcellularLocation>
        <location evidence="1">Secreted</location>
        <location evidence="1">Extracellular space</location>
        <location evidence="1">Apoplast</location>
    </subcellularLocation>
</comment>
<evidence type="ECO:0000256" key="4">
    <source>
        <dbReference type="ARBA" id="ARBA00022729"/>
    </source>
</evidence>
<dbReference type="Proteomes" id="UP001168098">
    <property type="component" value="Unassembled WGS sequence"/>
</dbReference>
<evidence type="ECO:0000256" key="3">
    <source>
        <dbReference type="ARBA" id="ARBA00022525"/>
    </source>
</evidence>
<name>A0AA38ZXC3_VITRO</name>
<dbReference type="PANTHER" id="PTHR31080:SF158">
    <property type="entry name" value="PLANT INVERTASE_PECTIN METHYLESTERASE INHIBITOR SUPERFAMILY PROTEIN"/>
    <property type="match status" value="1"/>
</dbReference>
<keyword evidence="5" id="KW-1015">Disulfide bond</keyword>
<dbReference type="AlphaFoldDB" id="A0AA38ZXC3"/>
<dbReference type="Pfam" id="PF04043">
    <property type="entry name" value="PMEI"/>
    <property type="match status" value="1"/>
</dbReference>
<accession>A0AA38ZXC3</accession>
<keyword evidence="2" id="KW-0052">Apoplast</keyword>
<dbReference type="GO" id="GO:0004857">
    <property type="term" value="F:enzyme inhibitor activity"/>
    <property type="evidence" value="ECO:0007669"/>
    <property type="project" value="InterPro"/>
</dbReference>
<dbReference type="GO" id="GO:0048046">
    <property type="term" value="C:apoplast"/>
    <property type="evidence" value="ECO:0007669"/>
    <property type="project" value="UniProtKB-SubCell"/>
</dbReference>
<evidence type="ECO:0000256" key="5">
    <source>
        <dbReference type="ARBA" id="ARBA00023157"/>
    </source>
</evidence>
<keyword evidence="10" id="KW-1185">Reference proteome</keyword>
<dbReference type="FunFam" id="1.20.140.40:FF:000006">
    <property type="entry name" value="Pectinesterase inhibitor 3"/>
    <property type="match status" value="1"/>
</dbReference>
<dbReference type="InterPro" id="IPR006501">
    <property type="entry name" value="Pectinesterase_inhib_dom"/>
</dbReference>
<protein>
    <recommendedName>
        <fullName evidence="8">Pectinesterase inhibitor domain-containing protein</fullName>
    </recommendedName>
</protein>
<evidence type="ECO:0000256" key="7">
    <source>
        <dbReference type="SAM" id="SignalP"/>
    </source>
</evidence>
<gene>
    <name evidence="9" type="ORF">PVL29_008642</name>
</gene>
<keyword evidence="3" id="KW-0964">Secreted</keyword>
<organism evidence="9 10">
    <name type="scientific">Vitis rotundifolia</name>
    <name type="common">Muscadine grape</name>
    <dbReference type="NCBI Taxonomy" id="103349"/>
    <lineage>
        <taxon>Eukaryota</taxon>
        <taxon>Viridiplantae</taxon>
        <taxon>Streptophyta</taxon>
        <taxon>Embryophyta</taxon>
        <taxon>Tracheophyta</taxon>
        <taxon>Spermatophyta</taxon>
        <taxon>Magnoliopsida</taxon>
        <taxon>eudicotyledons</taxon>
        <taxon>Gunneridae</taxon>
        <taxon>Pentapetalae</taxon>
        <taxon>rosids</taxon>
        <taxon>Vitales</taxon>
        <taxon>Vitaceae</taxon>
        <taxon>Viteae</taxon>
        <taxon>Vitis</taxon>
    </lineage>
</organism>
<feature type="signal peptide" evidence="7">
    <location>
        <begin position="1"/>
        <end position="24"/>
    </location>
</feature>
<dbReference type="EMBL" id="JARBHA010000007">
    <property type="protein sequence ID" value="KAJ9696522.1"/>
    <property type="molecule type" value="Genomic_DNA"/>
</dbReference>
<dbReference type="SUPFAM" id="SSF101148">
    <property type="entry name" value="Plant invertase/pectin methylesterase inhibitor"/>
    <property type="match status" value="1"/>
</dbReference>
<evidence type="ECO:0000313" key="10">
    <source>
        <dbReference type="Proteomes" id="UP001168098"/>
    </source>
</evidence>
<feature type="domain" description="Pectinesterase inhibitor" evidence="8">
    <location>
        <begin position="27"/>
        <end position="181"/>
    </location>
</feature>
<dbReference type="InterPro" id="IPR051955">
    <property type="entry name" value="PME_Inhibitor"/>
</dbReference>
<keyword evidence="4 7" id="KW-0732">Signal</keyword>
<feature type="chain" id="PRO_5041423658" description="Pectinesterase inhibitor domain-containing protein" evidence="7">
    <location>
        <begin position="25"/>
        <end position="196"/>
    </location>
</feature>
<evidence type="ECO:0000259" key="8">
    <source>
        <dbReference type="SMART" id="SM00856"/>
    </source>
</evidence>
<sequence length="196" mass="21181">MAGLHVSLSFLVLAGLMNLGLLSASENGNNYLREACSVTRYRDLCIHSLASFSHTAKRSPSRWARAGVSVTIGEAKHVAQYLVKLRKQGTMRGRNGAALSDCIECFQDAIDNLHNSLEVLRNLSSKAFDRQMSDVSTWMGAVLTDEDTCLDGFDGSKGKQAKLIRNQVQNVTYISSNALALVNKLATTGAGSLNIS</sequence>